<evidence type="ECO:0000313" key="1">
    <source>
        <dbReference type="EMBL" id="KAK3690782.1"/>
    </source>
</evidence>
<comment type="caution">
    <text evidence="1">The sequence shown here is derived from an EMBL/GenBank/DDBJ whole genome shotgun (WGS) entry which is preliminary data.</text>
</comment>
<gene>
    <name evidence="1" type="primary">ARP8_2</name>
    <name evidence="1" type="ORF">LTR37_019004</name>
</gene>
<name>A0ACC3MFQ3_9PEZI</name>
<accession>A0ACC3MFQ3</accession>
<keyword evidence="2" id="KW-1185">Reference proteome</keyword>
<evidence type="ECO:0000313" key="2">
    <source>
        <dbReference type="Proteomes" id="UP001281147"/>
    </source>
</evidence>
<dbReference type="EMBL" id="JAUTXU010000280">
    <property type="protein sequence ID" value="KAK3690782.1"/>
    <property type="molecule type" value="Genomic_DNA"/>
</dbReference>
<organism evidence="1 2">
    <name type="scientific">Vermiconidia calcicola</name>
    <dbReference type="NCBI Taxonomy" id="1690605"/>
    <lineage>
        <taxon>Eukaryota</taxon>
        <taxon>Fungi</taxon>
        <taxon>Dikarya</taxon>
        <taxon>Ascomycota</taxon>
        <taxon>Pezizomycotina</taxon>
        <taxon>Dothideomycetes</taxon>
        <taxon>Dothideomycetidae</taxon>
        <taxon>Mycosphaerellales</taxon>
        <taxon>Extremaceae</taxon>
        <taxon>Vermiconidia</taxon>
    </lineage>
</organism>
<sequence length="797" mass="90043">MVGKKSGRALLREEEPLYLSALTATAPKWQLAYRADRAFFFRAAAHGQQYGVLNLAGGQYDQPKKLLHVCFYLAFRLTSLRSLVLGPVYGIMVGRKILDGLRKGTKDVYALNVQYARSEFLKRDDQILALRLQQEERLNARKKAAVDIDRARAYANQNGIPYAEPDPDLDEDVAMDDVSSDNYGSKTIVIHIGSQNLRLGLATDALPKTVPMVIARKADRTEAECSEPLPKRLKLDEDAPSEGIFGEEFAKEYNSMAAEFKVFRRQNKRRVLPNSRELVTKWNSTNPPDRISEHNDPLRIDWTELPPNPKAAPNYIVGAPALRIPERSRPRYQLTWPIRHGWLNEKDYSSRNQLYCDFFLIIEESIKSELGLTHKRDWNQYSCVFVIPDLYEKMFVSKVLEEFIRDFNFQRVCFIQESIAASFGAGFSTACIVDMGAQKTSVCCVEDGMCIEECRVNLKYGGYDVTETFIKMMLFDKFNYNDFNLMRRHDFLLAEELKEKYTLMTDENISVQLHEFHLRAHGQETRKYSFKIYDEGMLAPMGYFRPTIFDHSSKLEGRHKLIPPSFDLYDGKRNDPLCAAQLAVVAHAEKNIPSAVAAPPAKAARLLGTPMPPAGTPSRQKLLGLPTHLNGNAEGTPRSSVAGSPPPEDIGTPQPAGDEANGDGFTVQGAQPDTEMIDRTVPVMPLEQAILLSIHHASGSDERKLRDFLGSIMLIGGASKTQHLRDYLEAKLRAAMPQYPKEILVAPPPRELDPAVIVWKGGSVFGKLRMTNDSWIGQLEYDRLGSRVLNYKCMWHW</sequence>
<reference evidence="1" key="1">
    <citation type="submission" date="2023-07" db="EMBL/GenBank/DDBJ databases">
        <title>Black Yeasts Isolated from many extreme environments.</title>
        <authorList>
            <person name="Coleine C."/>
            <person name="Stajich J.E."/>
            <person name="Selbmann L."/>
        </authorList>
    </citation>
    <scope>NUCLEOTIDE SEQUENCE</scope>
    <source>
        <strain evidence="1">CCFEE 5714</strain>
    </source>
</reference>
<protein>
    <submittedName>
        <fullName evidence="1">Actin-like protein arp8</fullName>
    </submittedName>
</protein>
<proteinExistence type="predicted"/>
<dbReference type="Proteomes" id="UP001281147">
    <property type="component" value="Unassembled WGS sequence"/>
</dbReference>